<dbReference type="EMBL" id="SNRW01027874">
    <property type="protein sequence ID" value="KAA6359788.1"/>
    <property type="molecule type" value="Genomic_DNA"/>
</dbReference>
<dbReference type="AlphaFoldDB" id="A0A5J4TN90"/>
<reference evidence="2 3" key="1">
    <citation type="submission" date="2019-03" db="EMBL/GenBank/DDBJ databases">
        <title>Single cell metagenomics reveals metabolic interactions within the superorganism composed of flagellate Streblomastix strix and complex community of Bacteroidetes bacteria on its surface.</title>
        <authorList>
            <person name="Treitli S.C."/>
            <person name="Kolisko M."/>
            <person name="Husnik F."/>
            <person name="Keeling P."/>
            <person name="Hampl V."/>
        </authorList>
    </citation>
    <scope>NUCLEOTIDE SEQUENCE [LARGE SCALE GENOMIC DNA]</scope>
    <source>
        <strain evidence="2">ST1C</strain>
    </source>
</reference>
<organism evidence="2 3">
    <name type="scientific">Streblomastix strix</name>
    <dbReference type="NCBI Taxonomy" id="222440"/>
    <lineage>
        <taxon>Eukaryota</taxon>
        <taxon>Metamonada</taxon>
        <taxon>Preaxostyla</taxon>
        <taxon>Oxymonadida</taxon>
        <taxon>Streblomastigidae</taxon>
        <taxon>Streblomastix</taxon>
    </lineage>
</organism>
<dbReference type="Proteomes" id="UP000324800">
    <property type="component" value="Unassembled WGS sequence"/>
</dbReference>
<keyword evidence="1" id="KW-0472">Membrane</keyword>
<sequence length="118" mass="13167">GFDAYLEFYNSPDYWTNQTIIEKDIKQLFKGSKTNAGANSVYYIISQSDIRGSITLSRLSGLSNLIIVLIAVGSVLLVASVIAIIIIVIILCKKKKNDRNATFYERQGLILKHSLRSI</sequence>
<protein>
    <submittedName>
        <fullName evidence="2">Uncharacterized protein</fullName>
    </submittedName>
</protein>
<evidence type="ECO:0000256" key="1">
    <source>
        <dbReference type="SAM" id="Phobius"/>
    </source>
</evidence>
<name>A0A5J4TN90_9EUKA</name>
<keyword evidence="1" id="KW-0812">Transmembrane</keyword>
<gene>
    <name evidence="2" type="ORF">EZS28_044685</name>
</gene>
<proteinExistence type="predicted"/>
<keyword evidence="1" id="KW-1133">Transmembrane helix</keyword>
<evidence type="ECO:0000313" key="3">
    <source>
        <dbReference type="Proteomes" id="UP000324800"/>
    </source>
</evidence>
<accession>A0A5J4TN90</accession>
<feature type="transmembrane region" description="Helical" evidence="1">
    <location>
        <begin position="65"/>
        <end position="91"/>
    </location>
</feature>
<feature type="non-terminal residue" evidence="2">
    <location>
        <position position="1"/>
    </location>
</feature>
<evidence type="ECO:0000313" key="2">
    <source>
        <dbReference type="EMBL" id="KAA6359788.1"/>
    </source>
</evidence>
<comment type="caution">
    <text evidence="2">The sequence shown here is derived from an EMBL/GenBank/DDBJ whole genome shotgun (WGS) entry which is preliminary data.</text>
</comment>